<dbReference type="PANTHER" id="PTHR30598:SF3">
    <property type="entry name" value="RESPIRATORY NITRATE REDUCTASE 1 GAMMA CHAIN"/>
    <property type="match status" value="1"/>
</dbReference>
<dbReference type="EMBL" id="JABBVZ010000045">
    <property type="protein sequence ID" value="NMP23251.1"/>
    <property type="molecule type" value="Genomic_DNA"/>
</dbReference>
<keyword evidence="3" id="KW-1003">Cell membrane</keyword>
<evidence type="ECO:0000256" key="11">
    <source>
        <dbReference type="ARBA" id="ARBA00023063"/>
    </source>
</evidence>
<evidence type="ECO:0000256" key="1">
    <source>
        <dbReference type="ARBA" id="ARBA00004651"/>
    </source>
</evidence>
<evidence type="ECO:0000313" key="17">
    <source>
        <dbReference type="Proteomes" id="UP000533476"/>
    </source>
</evidence>
<dbReference type="InterPro" id="IPR003816">
    <property type="entry name" value="Nitrate_red_gam"/>
</dbReference>
<feature type="transmembrane region" description="Helical" evidence="14">
    <location>
        <begin position="126"/>
        <end position="148"/>
    </location>
</feature>
<dbReference type="NCBIfam" id="TIGR00351">
    <property type="entry name" value="narI"/>
    <property type="match status" value="1"/>
</dbReference>
<feature type="transmembrane region" description="Helical" evidence="14">
    <location>
        <begin position="47"/>
        <end position="71"/>
    </location>
</feature>
<evidence type="ECO:0000256" key="4">
    <source>
        <dbReference type="ARBA" id="ARBA00022617"/>
    </source>
</evidence>
<sequence length="197" mass="22038">MNTFLWVILPYITLTIFVLGLIYRYNFDQIGWAARSTEIFEKTMLQWGSLLFHWGILAAFGGHVVGILIPIGVYRSLGVTTEMYHTGAILLGGMAGIATLSGLVILTVRRLVNARVRRHTSAADWLALIVLLVVVSYGDWLTLGYNLISGPFEYRTTVGPWFRGLFYFNPHATLVFCVKPVVLIDFCEIPGPLRPST</sequence>
<dbReference type="RefSeq" id="WP_169100353.1">
    <property type="nucleotide sequence ID" value="NZ_JABBVZ010000045.1"/>
</dbReference>
<dbReference type="GO" id="GO:0046872">
    <property type="term" value="F:metal ion binding"/>
    <property type="evidence" value="ECO:0007669"/>
    <property type="project" value="UniProtKB-KW"/>
</dbReference>
<accession>A0A7Y0Q3Q8</accession>
<feature type="domain" description="NarG-like" evidence="15">
    <location>
        <begin position="2"/>
        <end position="181"/>
    </location>
</feature>
<feature type="non-terminal residue" evidence="16">
    <location>
        <position position="197"/>
    </location>
</feature>
<feature type="binding site" description="axial binding residue" evidence="13">
    <location>
        <position position="53"/>
    </location>
    <ligand>
        <name>heme b</name>
        <dbReference type="ChEBI" id="CHEBI:60344"/>
        <label>1</label>
    </ligand>
    <ligandPart>
        <name>Fe</name>
        <dbReference type="ChEBI" id="CHEBI:18248"/>
    </ligandPart>
</feature>
<evidence type="ECO:0000256" key="14">
    <source>
        <dbReference type="SAM" id="Phobius"/>
    </source>
</evidence>
<dbReference type="InterPro" id="IPR023234">
    <property type="entry name" value="NarG-like_domain"/>
</dbReference>
<evidence type="ECO:0000259" key="15">
    <source>
        <dbReference type="Pfam" id="PF02665"/>
    </source>
</evidence>
<feature type="transmembrane region" description="Helical" evidence="14">
    <location>
        <begin position="6"/>
        <end position="26"/>
    </location>
</feature>
<feature type="binding site" description="axial binding residue" evidence="13">
    <location>
        <position position="63"/>
    </location>
    <ligand>
        <name>heme b</name>
        <dbReference type="ChEBI" id="CHEBI:60344"/>
        <label>1</label>
    </ligand>
    <ligandPart>
        <name>Fe</name>
        <dbReference type="ChEBI" id="CHEBI:18248"/>
    </ligandPart>
</feature>
<evidence type="ECO:0000256" key="5">
    <source>
        <dbReference type="ARBA" id="ARBA00022692"/>
    </source>
</evidence>
<keyword evidence="2" id="KW-0813">Transport</keyword>
<evidence type="ECO:0000313" key="16">
    <source>
        <dbReference type="EMBL" id="NMP23251.1"/>
    </source>
</evidence>
<evidence type="ECO:0000256" key="9">
    <source>
        <dbReference type="ARBA" id="ARBA00023002"/>
    </source>
</evidence>
<evidence type="ECO:0000256" key="10">
    <source>
        <dbReference type="ARBA" id="ARBA00023004"/>
    </source>
</evidence>
<keyword evidence="17" id="KW-1185">Reference proteome</keyword>
<dbReference type="GO" id="GO:0005886">
    <property type="term" value="C:plasma membrane"/>
    <property type="evidence" value="ECO:0007669"/>
    <property type="project" value="UniProtKB-SubCell"/>
</dbReference>
<evidence type="ECO:0000256" key="12">
    <source>
        <dbReference type="ARBA" id="ARBA00023136"/>
    </source>
</evidence>
<gene>
    <name evidence="16" type="primary">narI</name>
    <name evidence="16" type="ORF">HIJ39_12975</name>
</gene>
<feature type="transmembrane region" description="Helical" evidence="14">
    <location>
        <begin position="83"/>
        <end position="106"/>
    </location>
</feature>
<reference evidence="16 17" key="1">
    <citation type="submission" date="2020-04" db="EMBL/GenBank/DDBJ databases">
        <authorList>
            <person name="Zhang R."/>
            <person name="Schippers A."/>
        </authorList>
    </citation>
    <scope>NUCLEOTIDE SEQUENCE [LARGE SCALE GENOMIC DNA]</scope>
    <source>
        <strain evidence="16 17">DSM 109850</strain>
    </source>
</reference>
<dbReference type="GO" id="GO:0042128">
    <property type="term" value="P:nitrate assimilation"/>
    <property type="evidence" value="ECO:0007669"/>
    <property type="project" value="UniProtKB-KW"/>
</dbReference>
<keyword evidence="9 16" id="KW-0560">Oxidoreductase</keyword>
<keyword evidence="8 14" id="KW-1133">Transmembrane helix</keyword>
<dbReference type="GO" id="GO:0008940">
    <property type="term" value="F:nitrate reductase activity"/>
    <property type="evidence" value="ECO:0007669"/>
    <property type="project" value="InterPro"/>
</dbReference>
<dbReference type="GO" id="GO:0009055">
    <property type="term" value="F:electron transfer activity"/>
    <property type="evidence" value="ECO:0007669"/>
    <property type="project" value="TreeGrafter"/>
</dbReference>
<dbReference type="Gene3D" id="1.20.950.20">
    <property type="entry name" value="Transmembrane di-heme cytochromes, Chain C"/>
    <property type="match status" value="1"/>
</dbReference>
<keyword evidence="12 14" id="KW-0472">Membrane</keyword>
<proteinExistence type="predicted"/>
<keyword evidence="10 13" id="KW-0408">Iron</keyword>
<keyword evidence="4 13" id="KW-0349">Heme</keyword>
<dbReference type="PANTHER" id="PTHR30598">
    <property type="entry name" value="NITRATE REDUCTASE PRIVATE CHAPERONE, REDOX ENZYME MATURATION PROTEIN REMP FAMILY"/>
    <property type="match status" value="1"/>
</dbReference>
<dbReference type="Proteomes" id="UP000533476">
    <property type="component" value="Unassembled WGS sequence"/>
</dbReference>
<evidence type="ECO:0000256" key="2">
    <source>
        <dbReference type="ARBA" id="ARBA00022448"/>
    </source>
</evidence>
<dbReference type="GO" id="GO:0009325">
    <property type="term" value="C:nitrate reductase complex"/>
    <property type="evidence" value="ECO:0007669"/>
    <property type="project" value="InterPro"/>
</dbReference>
<dbReference type="EC" id="1.7.99.4" evidence="16"/>
<dbReference type="Pfam" id="PF02665">
    <property type="entry name" value="Nitrate_red_gam"/>
    <property type="match status" value="1"/>
</dbReference>
<dbReference type="InterPro" id="IPR051936">
    <property type="entry name" value="Heme-iron_electron_transfer"/>
</dbReference>
<evidence type="ECO:0000256" key="13">
    <source>
        <dbReference type="PIRSR" id="PIRSR603816-1"/>
    </source>
</evidence>
<name>A0A7Y0Q3Q8_9FIRM</name>
<keyword evidence="11" id="KW-0534">Nitrate assimilation</keyword>
<dbReference type="FunFam" id="1.20.950.20:FF:000001">
    <property type="entry name" value="Respiratory nitrate reductase subunit gamma"/>
    <property type="match status" value="1"/>
</dbReference>
<keyword evidence="7" id="KW-0249">Electron transport</keyword>
<dbReference type="SUPFAM" id="SSF103501">
    <property type="entry name" value="Respiratory nitrate reductase 1 gamma chain"/>
    <property type="match status" value="1"/>
</dbReference>
<organism evidence="16 17">
    <name type="scientific">Sulfobacillus harzensis</name>
    <dbReference type="NCBI Taxonomy" id="2729629"/>
    <lineage>
        <taxon>Bacteria</taxon>
        <taxon>Bacillati</taxon>
        <taxon>Bacillota</taxon>
        <taxon>Clostridia</taxon>
        <taxon>Eubacteriales</taxon>
        <taxon>Clostridiales Family XVII. Incertae Sedis</taxon>
        <taxon>Sulfobacillus</taxon>
    </lineage>
</organism>
<comment type="caution">
    <text evidence="16">The sequence shown here is derived from an EMBL/GenBank/DDBJ whole genome shotgun (WGS) entry which is preliminary data.</text>
</comment>
<evidence type="ECO:0000256" key="7">
    <source>
        <dbReference type="ARBA" id="ARBA00022982"/>
    </source>
</evidence>
<evidence type="ECO:0000256" key="3">
    <source>
        <dbReference type="ARBA" id="ARBA00022475"/>
    </source>
</evidence>
<protein>
    <submittedName>
        <fullName evidence="16">Respiratory nitrate reductase subunit gamma</fullName>
        <ecNumber evidence="16">1.7.99.4</ecNumber>
    </submittedName>
</protein>
<comment type="subcellular location">
    <subcellularLocation>
        <location evidence="1">Cell membrane</location>
        <topology evidence="1">Multi-pass membrane protein</topology>
    </subcellularLocation>
</comment>
<dbReference type="InterPro" id="IPR036197">
    <property type="entry name" value="NarG-like_sf"/>
</dbReference>
<dbReference type="GO" id="GO:0020037">
    <property type="term" value="F:heme binding"/>
    <property type="evidence" value="ECO:0007669"/>
    <property type="project" value="TreeGrafter"/>
</dbReference>
<keyword evidence="5 14" id="KW-0812">Transmembrane</keyword>
<dbReference type="AlphaFoldDB" id="A0A7Y0Q3Q8"/>
<keyword evidence="6" id="KW-0479">Metal-binding</keyword>
<evidence type="ECO:0000256" key="6">
    <source>
        <dbReference type="ARBA" id="ARBA00022723"/>
    </source>
</evidence>
<dbReference type="GO" id="GO:0019645">
    <property type="term" value="P:anaerobic electron transport chain"/>
    <property type="evidence" value="ECO:0007669"/>
    <property type="project" value="TreeGrafter"/>
</dbReference>
<evidence type="ECO:0000256" key="8">
    <source>
        <dbReference type="ARBA" id="ARBA00022989"/>
    </source>
</evidence>